<dbReference type="Proteomes" id="UP000242427">
    <property type="component" value="Unassembled WGS sequence"/>
</dbReference>
<dbReference type="PANTHER" id="PTHR36507:SF1">
    <property type="entry name" value="BLL1555 PROTEIN"/>
    <property type="match status" value="1"/>
</dbReference>
<dbReference type="AlphaFoldDB" id="A0A9X7PJV7"/>
<evidence type="ECO:0000313" key="2">
    <source>
        <dbReference type="Proteomes" id="UP000242427"/>
    </source>
</evidence>
<dbReference type="SUPFAM" id="SSF49503">
    <property type="entry name" value="Cupredoxins"/>
    <property type="match status" value="1"/>
</dbReference>
<dbReference type="InterPro" id="IPR052721">
    <property type="entry name" value="ET_Amicyanin"/>
</dbReference>
<accession>A0A9X7PJV7</accession>
<dbReference type="RefSeq" id="WP_106673834.1">
    <property type="nucleotide sequence ID" value="NZ_PXWG01000001.1"/>
</dbReference>
<gene>
    <name evidence="1" type="ORF">B7P34_01150</name>
</gene>
<dbReference type="Gene3D" id="2.60.40.420">
    <property type="entry name" value="Cupredoxins - blue copper proteins"/>
    <property type="match status" value="1"/>
</dbReference>
<name>A0A9X7PJV7_9ACTN</name>
<evidence type="ECO:0000313" key="1">
    <source>
        <dbReference type="EMBL" id="PSJ30640.1"/>
    </source>
</evidence>
<proteinExistence type="predicted"/>
<protein>
    <submittedName>
        <fullName evidence="1">Plastocyanin</fullName>
    </submittedName>
</protein>
<dbReference type="PANTHER" id="PTHR36507">
    <property type="entry name" value="BLL1555 PROTEIN"/>
    <property type="match status" value="1"/>
</dbReference>
<dbReference type="InterPro" id="IPR008972">
    <property type="entry name" value="Cupredoxin"/>
</dbReference>
<keyword evidence="2" id="KW-1185">Reference proteome</keyword>
<sequence>MSTQHTVLIRNFAFVPNDLVINAGDSVAWTNQDSITHTATSDASPPVWDTGDILPGRTSSPITFQTLGTFPYHCRIHPDMRAGLMVIVSGG</sequence>
<dbReference type="OrthoDB" id="574459at2"/>
<organism evidence="1 2">
    <name type="scientific">Streptosporangium nondiastaticum</name>
    <dbReference type="NCBI Taxonomy" id="35764"/>
    <lineage>
        <taxon>Bacteria</taxon>
        <taxon>Bacillati</taxon>
        <taxon>Actinomycetota</taxon>
        <taxon>Actinomycetes</taxon>
        <taxon>Streptosporangiales</taxon>
        <taxon>Streptosporangiaceae</taxon>
        <taxon>Streptosporangium</taxon>
    </lineage>
</organism>
<comment type="caution">
    <text evidence="1">The sequence shown here is derived from an EMBL/GenBank/DDBJ whole genome shotgun (WGS) entry which is preliminary data.</text>
</comment>
<dbReference type="EMBL" id="PXWG01000001">
    <property type="protein sequence ID" value="PSJ30640.1"/>
    <property type="molecule type" value="Genomic_DNA"/>
</dbReference>
<reference evidence="1 2" key="1">
    <citation type="submission" date="2018-03" db="EMBL/GenBank/DDBJ databases">
        <title>Chitinolytic properties of Streptosporangium nondiastaticum TBG75A20.</title>
        <authorList>
            <person name="Gayathri V."/>
            <person name="Shiburaj S."/>
        </authorList>
    </citation>
    <scope>NUCLEOTIDE SEQUENCE [LARGE SCALE GENOMIC DNA]</scope>
    <source>
        <strain evidence="1 2">TBG75A20</strain>
    </source>
</reference>